<dbReference type="Proteomes" id="UP000199283">
    <property type="component" value="Unassembled WGS sequence"/>
</dbReference>
<proteinExistence type="predicted"/>
<gene>
    <name evidence="1" type="ORF">SAMN04488526_2802</name>
</gene>
<protein>
    <submittedName>
        <fullName evidence="1">Uncharacterized protein</fullName>
    </submittedName>
</protein>
<dbReference type="EMBL" id="FNZQ01000005">
    <property type="protein sequence ID" value="SEL47885.1"/>
    <property type="molecule type" value="Genomic_DNA"/>
</dbReference>
<dbReference type="RefSeq" id="WP_092763765.1">
    <property type="nucleotide sequence ID" value="NZ_FNZQ01000005.1"/>
</dbReference>
<organism evidence="1 2">
    <name type="scientific">Jannaschia helgolandensis</name>
    <dbReference type="NCBI Taxonomy" id="188906"/>
    <lineage>
        <taxon>Bacteria</taxon>
        <taxon>Pseudomonadati</taxon>
        <taxon>Pseudomonadota</taxon>
        <taxon>Alphaproteobacteria</taxon>
        <taxon>Rhodobacterales</taxon>
        <taxon>Roseobacteraceae</taxon>
        <taxon>Jannaschia</taxon>
    </lineage>
</organism>
<sequence length="218" mass="24668">MGGIADEHVEWAIVNRLKAMLDEPPQTTFNVTQTFALFSSVLLWTKNRAWVAGNLGQRVEWEDQADHRAHNVREAMRDTLITDDPWRLSLAAPQIVLVDRADGRENQDRRINADFEAMTAEDFFKWLRDALAHGDGRTIRSIHKHSARTGKTLLAGFRVEFNAERGAAQTLTLDLFHDDMRRIGSVLADLFCSSLSGGDRYFEEEAGTARIEEADRVA</sequence>
<dbReference type="AlphaFoldDB" id="A0A1H7QJW9"/>
<evidence type="ECO:0000313" key="1">
    <source>
        <dbReference type="EMBL" id="SEL47885.1"/>
    </source>
</evidence>
<dbReference type="STRING" id="188906.SAMN04488526_2802"/>
<accession>A0A1H7QJW9</accession>
<evidence type="ECO:0000313" key="2">
    <source>
        <dbReference type="Proteomes" id="UP000199283"/>
    </source>
</evidence>
<keyword evidence="2" id="KW-1185">Reference proteome</keyword>
<reference evidence="1 2" key="1">
    <citation type="submission" date="2016-10" db="EMBL/GenBank/DDBJ databases">
        <authorList>
            <person name="de Groot N.N."/>
        </authorList>
    </citation>
    <scope>NUCLEOTIDE SEQUENCE [LARGE SCALE GENOMIC DNA]</scope>
    <source>
        <strain evidence="1 2">DSM 14858</strain>
    </source>
</reference>
<dbReference type="OrthoDB" id="7848239at2"/>
<name>A0A1H7QJW9_9RHOB</name>